<proteinExistence type="predicted"/>
<feature type="transmembrane region" description="Helical" evidence="1">
    <location>
        <begin position="41"/>
        <end position="60"/>
    </location>
</feature>
<comment type="caution">
    <text evidence="2">The sequence shown here is derived from an EMBL/GenBank/DDBJ whole genome shotgun (WGS) entry which is preliminary data.</text>
</comment>
<reference evidence="2 3" key="2">
    <citation type="submission" date="2014-05" db="EMBL/GenBank/DDBJ databases">
        <title>Draft genome sequence of Halobacillus karajensis HK-03.</title>
        <authorList>
            <person name="Khelaifia S."/>
            <person name="Croce O."/>
            <person name="Lagier J.C."/>
            <person name="Raoult D."/>
        </authorList>
    </citation>
    <scope>NUCLEOTIDE SEQUENCE [LARGE SCALE GENOMIC DNA]</scope>
    <source>
        <strain evidence="2 3">HD-03</strain>
    </source>
</reference>
<feature type="transmembrane region" description="Helical" evidence="1">
    <location>
        <begin position="18"/>
        <end position="35"/>
    </location>
</feature>
<evidence type="ECO:0000256" key="1">
    <source>
        <dbReference type="SAM" id="Phobius"/>
    </source>
</evidence>
<organism evidence="2 3">
    <name type="scientific">Halobacillus karajensis</name>
    <dbReference type="NCBI Taxonomy" id="195088"/>
    <lineage>
        <taxon>Bacteria</taxon>
        <taxon>Bacillati</taxon>
        <taxon>Bacillota</taxon>
        <taxon>Bacilli</taxon>
        <taxon>Bacillales</taxon>
        <taxon>Bacillaceae</taxon>
        <taxon>Halobacillus</taxon>
    </lineage>
</organism>
<dbReference type="EMBL" id="CCDI010000003">
    <property type="protein sequence ID" value="CDQ24204.1"/>
    <property type="molecule type" value="Genomic_DNA"/>
</dbReference>
<evidence type="ECO:0000313" key="3">
    <source>
        <dbReference type="Proteomes" id="UP000028868"/>
    </source>
</evidence>
<gene>
    <name evidence="2" type="ORF">BN983_02476</name>
</gene>
<protein>
    <submittedName>
        <fullName evidence="2">Uncharacterized protein</fullName>
    </submittedName>
</protein>
<keyword evidence="1" id="KW-0812">Transmembrane</keyword>
<feature type="transmembrane region" description="Helical" evidence="1">
    <location>
        <begin position="72"/>
        <end position="93"/>
    </location>
</feature>
<sequence>MHQEEQTRQNNFAKFKELWFLLFMLFFTLFHNVFVEVIGEGWSFIGYSLLFLFMYGLFRWLRKLVAFLRKPLSWGSLIVFYIAGVFVLSTFMIP</sequence>
<name>A0A024P5B3_9BACI</name>
<evidence type="ECO:0000313" key="2">
    <source>
        <dbReference type="EMBL" id="CDQ24204.1"/>
    </source>
</evidence>
<keyword evidence="1" id="KW-1133">Transmembrane helix</keyword>
<keyword evidence="1" id="KW-0472">Membrane</keyword>
<dbReference type="Proteomes" id="UP000028868">
    <property type="component" value="Unassembled WGS sequence"/>
</dbReference>
<dbReference type="RefSeq" id="WP_035508895.1">
    <property type="nucleotide sequence ID" value="NZ_CCDH010000001.1"/>
</dbReference>
<keyword evidence="3" id="KW-1185">Reference proteome</keyword>
<dbReference type="AlphaFoldDB" id="A0A024P5B3"/>
<reference evidence="3" key="1">
    <citation type="submission" date="2014-03" db="EMBL/GenBank/DDBJ databases">
        <authorList>
            <person name="Urmite Genomes U."/>
        </authorList>
    </citation>
    <scope>NUCLEOTIDE SEQUENCE [LARGE SCALE GENOMIC DNA]</scope>
    <source>
        <strain evidence="3">HD-03</strain>
    </source>
</reference>
<accession>A0A024P5B3</accession>